<proteinExistence type="predicted"/>
<keyword evidence="1" id="KW-0677">Repeat</keyword>
<dbReference type="PANTHER" id="PTHR10039">
    <property type="entry name" value="AMELOGENIN"/>
    <property type="match status" value="1"/>
</dbReference>
<accession>A0A9W4J4B9</accession>
<name>A0A9W4J4B9_9EURO</name>
<sequence>MQSVVAKFDQLHDHSSLHQEDCIALIIGIVKEFRQTNIVIDALDELEDGDLQSDLLAALKQVFDGSESALVKIFISSRDHVGIATIMDLTWNTRKEIVIDEKNHEDIERFITTRVQVLDNPPSRPIPDSVKRDVELVLKERANGMYDLRLIRPIKENSSLTTIRFYPDTFVDKLNSAPSTIQELYSEILATISKHQGSEDSDTIQRILTFLIYGLDKKIPTQFNGYSLFSSMD</sequence>
<organism evidence="3 4">
    <name type="scientific">Penicillium salamii</name>
    <dbReference type="NCBI Taxonomy" id="1612424"/>
    <lineage>
        <taxon>Eukaryota</taxon>
        <taxon>Fungi</taxon>
        <taxon>Dikarya</taxon>
        <taxon>Ascomycota</taxon>
        <taxon>Pezizomycotina</taxon>
        <taxon>Eurotiomycetes</taxon>
        <taxon>Eurotiomycetidae</taxon>
        <taxon>Eurotiales</taxon>
        <taxon>Aspergillaceae</taxon>
        <taxon>Penicillium</taxon>
    </lineage>
</organism>
<dbReference type="EMBL" id="CAJVPD010000234">
    <property type="protein sequence ID" value="CAG8378931.1"/>
    <property type="molecule type" value="Genomic_DNA"/>
</dbReference>
<comment type="caution">
    <text evidence="3">The sequence shown here is derived from an EMBL/GenBank/DDBJ whole genome shotgun (WGS) entry which is preliminary data.</text>
</comment>
<dbReference type="InterPro" id="IPR056884">
    <property type="entry name" value="NPHP3-like_N"/>
</dbReference>
<gene>
    <name evidence="3" type="ORF">PSALAMII_LOCUS5493</name>
</gene>
<reference evidence="3" key="1">
    <citation type="submission" date="2021-07" db="EMBL/GenBank/DDBJ databases">
        <authorList>
            <person name="Branca A.L. A."/>
        </authorList>
    </citation>
    <scope>NUCLEOTIDE SEQUENCE</scope>
</reference>
<dbReference type="Proteomes" id="UP001152592">
    <property type="component" value="Unassembled WGS sequence"/>
</dbReference>
<dbReference type="OrthoDB" id="4323916at2759"/>
<evidence type="ECO:0000259" key="2">
    <source>
        <dbReference type="Pfam" id="PF24883"/>
    </source>
</evidence>
<evidence type="ECO:0000256" key="1">
    <source>
        <dbReference type="ARBA" id="ARBA00022737"/>
    </source>
</evidence>
<evidence type="ECO:0000313" key="3">
    <source>
        <dbReference type="EMBL" id="CAG8378931.1"/>
    </source>
</evidence>
<protein>
    <recommendedName>
        <fullName evidence="2">Nephrocystin 3-like N-terminal domain-containing protein</fullName>
    </recommendedName>
</protein>
<feature type="domain" description="Nephrocystin 3-like N-terminal" evidence="2">
    <location>
        <begin position="16"/>
        <end position="78"/>
    </location>
</feature>
<dbReference type="Pfam" id="PF24883">
    <property type="entry name" value="NPHP3_N"/>
    <property type="match status" value="1"/>
</dbReference>
<dbReference type="PANTHER" id="PTHR10039:SF16">
    <property type="entry name" value="GPI INOSITOL-DEACYLASE"/>
    <property type="match status" value="1"/>
</dbReference>
<dbReference type="AlphaFoldDB" id="A0A9W4J4B9"/>
<evidence type="ECO:0000313" key="4">
    <source>
        <dbReference type="Proteomes" id="UP001152592"/>
    </source>
</evidence>